<feature type="region of interest" description="Disordered" evidence="1">
    <location>
        <begin position="1"/>
        <end position="216"/>
    </location>
</feature>
<feature type="compositionally biased region" description="Polar residues" evidence="1">
    <location>
        <begin position="859"/>
        <end position="898"/>
    </location>
</feature>
<name>A0A196SKW7_BLAHN</name>
<protein>
    <recommendedName>
        <fullName evidence="4">TBC1 domain family member 23</fullName>
    </recommendedName>
</protein>
<evidence type="ECO:0000313" key="3">
    <source>
        <dbReference type="Proteomes" id="UP000078348"/>
    </source>
</evidence>
<dbReference type="AlphaFoldDB" id="A0A196SKW7"/>
<feature type="compositionally biased region" description="Basic and acidic residues" evidence="1">
    <location>
        <begin position="150"/>
        <end position="164"/>
    </location>
</feature>
<dbReference type="EMBL" id="LXWW01000057">
    <property type="protein sequence ID" value="OAO16837.1"/>
    <property type="molecule type" value="Genomic_DNA"/>
</dbReference>
<dbReference type="STRING" id="478820.A0A196SKW7"/>
<evidence type="ECO:0008006" key="4">
    <source>
        <dbReference type="Google" id="ProtNLM"/>
    </source>
</evidence>
<feature type="compositionally biased region" description="Basic and acidic residues" evidence="1">
    <location>
        <begin position="1"/>
        <end position="10"/>
    </location>
</feature>
<feature type="compositionally biased region" description="Basic and acidic residues" evidence="1">
    <location>
        <begin position="107"/>
        <end position="136"/>
    </location>
</feature>
<evidence type="ECO:0000256" key="1">
    <source>
        <dbReference type="SAM" id="MobiDB-lite"/>
    </source>
</evidence>
<sequence length="1109" mass="123764">MEKSQPKDANETYSNSDDDWDFDEPSRVVHIPFSRSKEDEAAMPNAEGGRMMESIGMGKDEFDLLPSGKSIPSDHQTGNDKEEVEFIPDKDNDGSYVDDNVDDDDLDRFTKELDEKKSNEPVDLDEINRQLKENPILHDLGISESDEDDSAQKKESADSAKESEASTEPVQSNAIAESMEQKTEVNEVPASDATDKTPEEGGDANTGDKQAETSEKTLSPVITLSDLFSDTASLSRTSLTVPEEANTRLFLLSQQLASDHPDLDLLRRVLLFDPVPSLPAEYRNGLLLCLLGVKKEKVAKVETLAWHATSLNTALIEDYVTHCSDHFTPDPLAADTLQNVLWVVSGLVELTSTRYHHLFAQLALLLLLHYRFSRGEALLLLLRLFTGDAQHYDVPSVEGYKEQVLLQGQEDTIFPPLLPLYSTVRNRGALRAHMMLRLLARYHLPALTAHLDRLDKNWWYPTCYDIEKEDDFITNADGETDPYNLLLEHDGMIPTCWLLSGFFSPEICNPTDVWNPLLATTCLEQGVIRGHATTPFFLLLALLQRHADAVLACATAQEAEDCLRLLPWGVEAAEAGELLDTAAAMERLTPVSVLQCLKCVESQCASDLLPDAIPGTRAMWERRFEQFRAHMVLSRDDALLQDFSRFSGIEGYMDTYLLQKTSVYRVLARDMAYLPYPTICSLPDMTRVEALRVDAREAVSSLNGTSGARNYFFVDIRPAADHDGILATGVAASGSAWKTPALVEGVVGCLKELKKNSVIAVVVDGCPERAKEEEEELAECLRALARSGVEHVAVVEGGYYAVHELLYRSGRLDWVVDHEEQQCRVCAHFRLEHVMEKMKASVNSTAQLLATRAKSALQKVQESMQTATAQGDPNDPNSQSVPNSQSDPNQQPASSSAKEQAGLGMKEIQEKAQEGLSALGKKGLSLWSKAVSWTKEKSSSLAEEVSKRVADAVEEKEKEVPKEDLFIVDDDDEDVFFDRSAKNKSLMSLVASLKKDQRFEEKLMTDEGALIYELDALSSTDGELNDKYYSAILLANHVIVFYREDESCVTVYNLDCRDLKKMTLKKDDPKVVSLYFIHGEEDVFFLRMKVDNAKDFVEDLQIMIEDYSK</sequence>
<comment type="caution">
    <text evidence="2">The sequence shown here is derived from an EMBL/GenBank/DDBJ whole genome shotgun (WGS) entry which is preliminary data.</text>
</comment>
<organism evidence="2 3">
    <name type="scientific">Blastocystis sp. subtype 1 (strain ATCC 50177 / NandII)</name>
    <dbReference type="NCBI Taxonomy" id="478820"/>
    <lineage>
        <taxon>Eukaryota</taxon>
        <taxon>Sar</taxon>
        <taxon>Stramenopiles</taxon>
        <taxon>Bigyra</taxon>
        <taxon>Opalozoa</taxon>
        <taxon>Opalinata</taxon>
        <taxon>Blastocystidae</taxon>
        <taxon>Blastocystis</taxon>
    </lineage>
</organism>
<dbReference type="Proteomes" id="UP000078348">
    <property type="component" value="Unassembled WGS sequence"/>
</dbReference>
<feature type="region of interest" description="Disordered" evidence="1">
    <location>
        <begin position="859"/>
        <end position="903"/>
    </location>
</feature>
<dbReference type="OrthoDB" id="73307at2759"/>
<reference evidence="2 3" key="1">
    <citation type="submission" date="2016-05" db="EMBL/GenBank/DDBJ databases">
        <title>Nuclear genome of Blastocystis sp. subtype 1 NandII.</title>
        <authorList>
            <person name="Gentekaki E."/>
            <person name="Curtis B."/>
            <person name="Stairs C."/>
            <person name="Eme L."/>
            <person name="Herman E."/>
            <person name="Klimes V."/>
            <person name="Arias M.C."/>
            <person name="Elias M."/>
            <person name="Hilliou F."/>
            <person name="Klute M."/>
            <person name="Malik S.-B."/>
            <person name="Pightling A."/>
            <person name="Rachubinski R."/>
            <person name="Salas D."/>
            <person name="Schlacht A."/>
            <person name="Suga H."/>
            <person name="Archibald J."/>
            <person name="Ball S.G."/>
            <person name="Clark G."/>
            <person name="Dacks J."/>
            <person name="Van Der Giezen M."/>
            <person name="Tsaousis A."/>
            <person name="Roger A."/>
        </authorList>
    </citation>
    <scope>NUCLEOTIDE SEQUENCE [LARGE SCALE GENOMIC DNA]</scope>
    <source>
        <strain evidence="3">ATCC 50177 / NandII</strain>
    </source>
</reference>
<gene>
    <name evidence="2" type="ORF">AV274_1426</name>
</gene>
<proteinExistence type="predicted"/>
<accession>A0A196SKW7</accession>
<evidence type="ECO:0000313" key="2">
    <source>
        <dbReference type="EMBL" id="OAO16837.1"/>
    </source>
</evidence>
<keyword evidence="3" id="KW-1185">Reference proteome</keyword>